<dbReference type="AlphaFoldDB" id="A0A0B7BVU8"/>
<feature type="domain" description="Death" evidence="1">
    <location>
        <begin position="77"/>
        <end position="162"/>
    </location>
</feature>
<name>A0A0B7BVU8_9EUPU</name>
<organism evidence="2">
    <name type="scientific">Arion vulgaris</name>
    <dbReference type="NCBI Taxonomy" id="1028688"/>
    <lineage>
        <taxon>Eukaryota</taxon>
        <taxon>Metazoa</taxon>
        <taxon>Spiralia</taxon>
        <taxon>Lophotrochozoa</taxon>
        <taxon>Mollusca</taxon>
        <taxon>Gastropoda</taxon>
        <taxon>Heterobranchia</taxon>
        <taxon>Euthyneura</taxon>
        <taxon>Panpulmonata</taxon>
        <taxon>Eupulmonata</taxon>
        <taxon>Stylommatophora</taxon>
        <taxon>Helicina</taxon>
        <taxon>Arionoidea</taxon>
        <taxon>Arionidae</taxon>
        <taxon>Arion</taxon>
    </lineage>
</organism>
<gene>
    <name evidence="2" type="primary">ORF212163</name>
</gene>
<accession>A0A0B7BVU8</accession>
<reference evidence="2" key="1">
    <citation type="submission" date="2014-12" db="EMBL/GenBank/DDBJ databases">
        <title>Insight into the proteome of Arion vulgaris.</title>
        <authorList>
            <person name="Aradska J."/>
            <person name="Bulat T."/>
            <person name="Smidak R."/>
            <person name="Sarate P."/>
            <person name="Gangsoo J."/>
            <person name="Sialana F."/>
            <person name="Bilban M."/>
            <person name="Lubec G."/>
        </authorList>
    </citation>
    <scope>NUCLEOTIDE SEQUENCE</scope>
    <source>
        <tissue evidence="2">Skin</tissue>
    </source>
</reference>
<proteinExistence type="predicted"/>
<dbReference type="SMART" id="SM00005">
    <property type="entry name" value="DEATH"/>
    <property type="match status" value="1"/>
</dbReference>
<evidence type="ECO:0000259" key="1">
    <source>
        <dbReference type="PROSITE" id="PS50017"/>
    </source>
</evidence>
<dbReference type="PROSITE" id="PS50017">
    <property type="entry name" value="DEATH_DOMAIN"/>
    <property type="match status" value="1"/>
</dbReference>
<sequence>MAEGGKSGDEIAIRNLEQETRPQSVFVTGKTGGSRTQIHNAMNVQVDGTMTVFMGVNPQRRSFKAKKPLTTSTDLITLDQMLNIQSRLGQDWKDLGRRLKCFDEAELEQLYVEHRDNLRELNYQIILECKRRKPGEATQANFAKVFLSMGRGDLADLLLEDVN</sequence>
<dbReference type="EMBL" id="HACG01049596">
    <property type="protein sequence ID" value="CEK96461.1"/>
    <property type="molecule type" value="Transcribed_RNA"/>
</dbReference>
<protein>
    <recommendedName>
        <fullName evidence="1">Death domain-containing protein</fullName>
    </recommendedName>
</protein>
<dbReference type="InterPro" id="IPR000488">
    <property type="entry name" value="Death_dom"/>
</dbReference>
<dbReference type="Pfam" id="PF00531">
    <property type="entry name" value="Death"/>
    <property type="match status" value="1"/>
</dbReference>
<dbReference type="SUPFAM" id="SSF47986">
    <property type="entry name" value="DEATH domain"/>
    <property type="match status" value="1"/>
</dbReference>
<dbReference type="CDD" id="cd01670">
    <property type="entry name" value="Death"/>
    <property type="match status" value="1"/>
</dbReference>
<dbReference type="GO" id="GO:0007165">
    <property type="term" value="P:signal transduction"/>
    <property type="evidence" value="ECO:0007669"/>
    <property type="project" value="InterPro"/>
</dbReference>
<dbReference type="Gene3D" id="1.10.533.10">
    <property type="entry name" value="Death Domain, Fas"/>
    <property type="match status" value="1"/>
</dbReference>
<evidence type="ECO:0000313" key="2">
    <source>
        <dbReference type="EMBL" id="CEK96461.1"/>
    </source>
</evidence>
<dbReference type="InterPro" id="IPR011029">
    <property type="entry name" value="DEATH-like_dom_sf"/>
</dbReference>